<keyword evidence="2 7" id="KW-0808">Transferase</keyword>
<dbReference type="EC" id="2.5.1.18" evidence="1"/>
<dbReference type="InterPro" id="IPR004045">
    <property type="entry name" value="Glutathione_S-Trfase_N"/>
</dbReference>
<evidence type="ECO:0000256" key="4">
    <source>
        <dbReference type="ARBA" id="ARBA00047960"/>
    </source>
</evidence>
<dbReference type="InterPro" id="IPR036249">
    <property type="entry name" value="Thioredoxin-like_sf"/>
</dbReference>
<dbReference type="PROSITE" id="PS50404">
    <property type="entry name" value="GST_NTER"/>
    <property type="match status" value="1"/>
</dbReference>
<dbReference type="SFLD" id="SFLDG00363">
    <property type="entry name" value="AMPS_(cytGST):_Alpha-__Mu-__Pi"/>
    <property type="match status" value="1"/>
</dbReference>
<evidence type="ECO:0000256" key="2">
    <source>
        <dbReference type="ARBA" id="ARBA00022679"/>
    </source>
</evidence>
<dbReference type="InterPro" id="IPR036282">
    <property type="entry name" value="Glutathione-S-Trfase_C_sf"/>
</dbReference>
<evidence type="ECO:0000259" key="6">
    <source>
        <dbReference type="PROSITE" id="PS50405"/>
    </source>
</evidence>
<dbReference type="InterPro" id="IPR010987">
    <property type="entry name" value="Glutathione-S-Trfase_C-like"/>
</dbReference>
<protein>
    <recommendedName>
        <fullName evidence="1">glutathione transferase</fullName>
        <ecNumber evidence="1">2.5.1.18</ecNumber>
    </recommendedName>
</protein>
<proteinExistence type="evidence at transcript level"/>
<dbReference type="Gene3D" id="3.40.30.10">
    <property type="entry name" value="Glutaredoxin"/>
    <property type="match status" value="1"/>
</dbReference>
<dbReference type="EMBL" id="MF197751">
    <property type="protein sequence ID" value="AUN35387.1"/>
    <property type="molecule type" value="mRNA"/>
</dbReference>
<dbReference type="RefSeq" id="XP_050540698.1">
    <property type="nucleotide sequence ID" value="XM_050684741.1"/>
</dbReference>
<dbReference type="AlphaFoldDB" id="A0A2I6QGR1"/>
<name>A0A2I6QGR1_DAKVI</name>
<dbReference type="SUPFAM" id="SSF47616">
    <property type="entry name" value="GST C-terminal domain-like"/>
    <property type="match status" value="1"/>
</dbReference>
<dbReference type="SMR" id="A0A2I6QGR1"/>
<dbReference type="Pfam" id="PF02798">
    <property type="entry name" value="GST_N"/>
    <property type="match status" value="1"/>
</dbReference>
<dbReference type="SUPFAM" id="SSF52833">
    <property type="entry name" value="Thioredoxin-like"/>
    <property type="match status" value="1"/>
</dbReference>
<dbReference type="PANTHER" id="PTHR11571">
    <property type="entry name" value="GLUTATHIONE S-TRANSFERASE"/>
    <property type="match status" value="1"/>
</dbReference>
<dbReference type="FunFam" id="3.40.30.10:FF:000035">
    <property type="entry name" value="hematopoietic prostaglandin D synthase"/>
    <property type="match status" value="1"/>
</dbReference>
<dbReference type="PANTHER" id="PTHR11571:SF224">
    <property type="entry name" value="HEMATOPOIETIC PROSTAGLANDIN D SYNTHASE"/>
    <property type="match status" value="1"/>
</dbReference>
<accession>A0A2I6QGR1</accession>
<comment type="catalytic activity">
    <reaction evidence="4">
        <text>RX + glutathione = an S-substituted glutathione + a halide anion + H(+)</text>
        <dbReference type="Rhea" id="RHEA:16437"/>
        <dbReference type="ChEBI" id="CHEBI:15378"/>
        <dbReference type="ChEBI" id="CHEBI:16042"/>
        <dbReference type="ChEBI" id="CHEBI:17792"/>
        <dbReference type="ChEBI" id="CHEBI:57925"/>
        <dbReference type="ChEBI" id="CHEBI:90779"/>
        <dbReference type="EC" id="2.5.1.18"/>
    </reaction>
</comment>
<evidence type="ECO:0000313" key="7">
    <source>
        <dbReference type="EMBL" id="AUN35387.1"/>
    </source>
</evidence>
<dbReference type="CDD" id="cd03192">
    <property type="entry name" value="GST_C_Sigma_like"/>
    <property type="match status" value="1"/>
</dbReference>
<evidence type="ECO:0000256" key="3">
    <source>
        <dbReference type="ARBA" id="ARBA00038317"/>
    </source>
</evidence>
<dbReference type="GO" id="GO:0004602">
    <property type="term" value="F:glutathione peroxidase activity"/>
    <property type="evidence" value="ECO:0007669"/>
    <property type="project" value="UniProtKB-ARBA"/>
</dbReference>
<dbReference type="Pfam" id="PF14497">
    <property type="entry name" value="GST_C_3"/>
    <property type="match status" value="1"/>
</dbReference>
<feature type="domain" description="GST N-terminal" evidence="5">
    <location>
        <begin position="2"/>
        <end position="79"/>
    </location>
</feature>
<sequence length="205" mass="23961">MSTYKLTYFNIHGRAEPIRFLLSYLNINFEDCRIEKEQWASVKPNTPFGKLPMLEVDGKVLHQTLAICRYLGKKAGLAGDNDWESVLIDIAVDNILDFWQEIIIYFYNTNEVTKAELGKRLFEVTTPFYLDKFEKIVSENGGYFVNDKLSWADIFFAAIWDYTKALVDIDIVEGRPNLSKLQKTVLNIPQIKLWTEKRPKNVRFY</sequence>
<dbReference type="Gene3D" id="1.20.1050.10">
    <property type="match status" value="1"/>
</dbReference>
<dbReference type="InterPro" id="IPR040079">
    <property type="entry name" value="Glutathione_S-Trfase"/>
</dbReference>
<dbReference type="FunFam" id="1.20.1050.10:FF:000030">
    <property type="entry name" value="Glutathione S-transferase S1"/>
    <property type="match status" value="1"/>
</dbReference>
<dbReference type="InterPro" id="IPR050213">
    <property type="entry name" value="GST_superfamily"/>
</dbReference>
<dbReference type="CDD" id="cd03039">
    <property type="entry name" value="GST_N_Sigma_like"/>
    <property type="match status" value="1"/>
</dbReference>
<dbReference type="SFLD" id="SFLDS00019">
    <property type="entry name" value="Glutathione_Transferase_(cytos"/>
    <property type="match status" value="1"/>
</dbReference>
<dbReference type="GO" id="GO:0006749">
    <property type="term" value="P:glutathione metabolic process"/>
    <property type="evidence" value="ECO:0007669"/>
    <property type="project" value="TreeGrafter"/>
</dbReference>
<feature type="domain" description="GST C-terminal" evidence="6">
    <location>
        <begin position="81"/>
        <end position="203"/>
    </location>
</feature>
<evidence type="ECO:0000256" key="1">
    <source>
        <dbReference type="ARBA" id="ARBA00012452"/>
    </source>
</evidence>
<dbReference type="PROSITE" id="PS50405">
    <property type="entry name" value="GST_CTER"/>
    <property type="match status" value="1"/>
</dbReference>
<organism evidence="7">
    <name type="scientific">Daktulosphaira vitifoliae</name>
    <name type="common">Grape phylloxera</name>
    <name type="synonym">Viteus vitifoliae</name>
    <dbReference type="NCBI Taxonomy" id="58002"/>
    <lineage>
        <taxon>Eukaryota</taxon>
        <taxon>Metazoa</taxon>
        <taxon>Ecdysozoa</taxon>
        <taxon>Arthropoda</taxon>
        <taxon>Hexapoda</taxon>
        <taxon>Insecta</taxon>
        <taxon>Pterygota</taxon>
        <taxon>Neoptera</taxon>
        <taxon>Paraneoptera</taxon>
        <taxon>Hemiptera</taxon>
        <taxon>Sternorrhyncha</taxon>
        <taxon>Aphidomorpha</taxon>
        <taxon>Phylloxeroidea</taxon>
        <taxon>Phylloxeridae</taxon>
        <taxon>Daktulosphaira</taxon>
    </lineage>
</organism>
<dbReference type="InterPro" id="IPR004046">
    <property type="entry name" value="GST_C"/>
</dbReference>
<reference evidence="7" key="1">
    <citation type="journal article" date="2017" name="Environ. Entomol.">
        <title>Identification and Characterisation of Putative Glutathione S-Transferase Genes from Daktulosphaira vitifoliae (Hemiptera: Phylloxeridae).</title>
        <authorList>
            <person name="Zhao J.J."/>
            <person name="Fan D.S."/>
            <person name="Zhang Y."/>
            <person name="Feng J.N."/>
        </authorList>
    </citation>
    <scope>NUCLEOTIDE SEQUENCE</scope>
</reference>
<evidence type="ECO:0000259" key="5">
    <source>
        <dbReference type="PROSITE" id="PS50404"/>
    </source>
</evidence>
<comment type="similarity">
    <text evidence="3">Belongs to the GST superfamily. Sigma family.</text>
</comment>
<dbReference type="GO" id="GO:0004364">
    <property type="term" value="F:glutathione transferase activity"/>
    <property type="evidence" value="ECO:0007669"/>
    <property type="project" value="UniProtKB-EC"/>
</dbReference>
<dbReference type="OrthoDB" id="414243at2759"/>
<dbReference type="KEGG" id="dvt:126905220"/>
<dbReference type="SFLD" id="SFLDG01205">
    <property type="entry name" value="AMPS.1"/>
    <property type="match status" value="1"/>
</dbReference>
<dbReference type="GeneID" id="126905220"/>